<keyword evidence="2" id="KW-1185">Reference proteome</keyword>
<comment type="caution">
    <text evidence="1">The sequence shown here is derived from an EMBL/GenBank/DDBJ whole genome shotgun (WGS) entry which is preliminary data.</text>
</comment>
<gene>
    <name evidence="1" type="ORF">BN381_60009</name>
</gene>
<evidence type="ECO:0000313" key="2">
    <source>
        <dbReference type="Proteomes" id="UP000018291"/>
    </source>
</evidence>
<dbReference type="Proteomes" id="UP000018291">
    <property type="component" value="Unassembled WGS sequence"/>
</dbReference>
<reference evidence="1 2" key="1">
    <citation type="journal article" date="2013" name="ISME J.">
        <title>Metabolic model for the filamentous 'Candidatus Microthrix parvicella' based on genomic and metagenomic analyses.</title>
        <authorList>
            <person name="Jon McIlroy S."/>
            <person name="Kristiansen R."/>
            <person name="Albertsen M."/>
            <person name="Michael Karst S."/>
            <person name="Rossetti S."/>
            <person name="Lund Nielsen J."/>
            <person name="Tandoi V."/>
            <person name="James Seviour R."/>
            <person name="Nielsen P.H."/>
        </authorList>
    </citation>
    <scope>NUCLEOTIDE SEQUENCE [LARGE SCALE GENOMIC DNA]</scope>
    <source>
        <strain evidence="1 2">RN1</strain>
    </source>
</reference>
<protein>
    <recommendedName>
        <fullName evidence="3">Lipoprotein</fullName>
    </recommendedName>
</protein>
<evidence type="ECO:0000313" key="1">
    <source>
        <dbReference type="EMBL" id="CCM65105.1"/>
    </source>
</evidence>
<name>R4Z358_9ACTN</name>
<proteinExistence type="predicted"/>
<accession>R4Z358</accession>
<dbReference type="HOGENOM" id="CLU_1544815_0_0_11"/>
<evidence type="ECO:0008006" key="3">
    <source>
        <dbReference type="Google" id="ProtNLM"/>
    </source>
</evidence>
<sequence length="173" mass="17130">MGIRGLTVAVAAITMITLSGCGKIAEKASETATEKLSEQACKDNKPGEECDVDISKDGVKVKTGDGSFSAGGDTDYPDGYPDYLKADGFKPISAVSSGDGSVNVTLTGKTPGSALVKTLQGQAEAAGCTTDDATAATGGAIVTLNCSEGTVTLMGIGDTGAQQGANVTITPAS</sequence>
<dbReference type="STRING" id="1229780.BN381_60009"/>
<dbReference type="AlphaFoldDB" id="R4Z358"/>
<dbReference type="RefSeq" id="WP_012229574.1">
    <property type="nucleotide sequence ID" value="NZ_HG422565.1"/>
</dbReference>
<dbReference type="EMBL" id="CANL01000056">
    <property type="protein sequence ID" value="CCM65105.1"/>
    <property type="molecule type" value="Genomic_DNA"/>
</dbReference>
<organism evidence="1 2">
    <name type="scientific">Candidatus Neomicrothrix parvicella RN1</name>
    <dbReference type="NCBI Taxonomy" id="1229780"/>
    <lineage>
        <taxon>Bacteria</taxon>
        <taxon>Bacillati</taxon>
        <taxon>Actinomycetota</taxon>
        <taxon>Acidimicrobiia</taxon>
        <taxon>Acidimicrobiales</taxon>
        <taxon>Microthrixaceae</taxon>
        <taxon>Candidatus Neomicrothrix</taxon>
    </lineage>
</organism>
<dbReference type="PROSITE" id="PS51257">
    <property type="entry name" value="PROKAR_LIPOPROTEIN"/>
    <property type="match status" value="1"/>
</dbReference>